<keyword evidence="3" id="KW-1185">Reference proteome</keyword>
<reference evidence="2 3" key="1">
    <citation type="journal article" date="2024" name="IMA Fungus">
        <title>IMA Genome - F19 : A genome assembly and annotation guide to empower mycologists, including annotated draft genome sequences of Ceratocystis pirilliformis, Diaporthe australafricana, Fusarium ophioides, Paecilomyces lecythidis, and Sporothrix stenoceras.</title>
        <authorList>
            <person name="Aylward J."/>
            <person name="Wilson A.M."/>
            <person name="Visagie C.M."/>
            <person name="Spraker J."/>
            <person name="Barnes I."/>
            <person name="Buitendag C."/>
            <person name="Ceriani C."/>
            <person name="Del Mar Angel L."/>
            <person name="du Plessis D."/>
            <person name="Fuchs T."/>
            <person name="Gasser K."/>
            <person name="Kramer D."/>
            <person name="Li W."/>
            <person name="Munsamy K."/>
            <person name="Piso A."/>
            <person name="Price J.L."/>
            <person name="Sonnekus B."/>
            <person name="Thomas C."/>
            <person name="van der Nest A."/>
            <person name="van Dijk A."/>
            <person name="van Heerden A."/>
            <person name="van Vuuren N."/>
            <person name="Yilmaz N."/>
            <person name="Duong T.A."/>
            <person name="van der Merwe N.A."/>
            <person name="Wingfield M.J."/>
            <person name="Wingfield B.D."/>
        </authorList>
    </citation>
    <scope>NUCLEOTIDE SEQUENCE [LARGE SCALE GENOMIC DNA]</scope>
    <source>
        <strain evidence="2 3">CMW 5346</strain>
    </source>
</reference>
<evidence type="ECO:0000313" key="3">
    <source>
        <dbReference type="Proteomes" id="UP001583186"/>
    </source>
</evidence>
<gene>
    <name evidence="2" type="ORF">Sste5346_009270</name>
</gene>
<protein>
    <submittedName>
        <fullName evidence="2">Uncharacterized protein</fullName>
    </submittedName>
</protein>
<dbReference type="EMBL" id="JAWCUI010000083">
    <property type="protein sequence ID" value="KAL1888886.1"/>
    <property type="molecule type" value="Genomic_DNA"/>
</dbReference>
<organism evidence="2 3">
    <name type="scientific">Sporothrix stenoceras</name>
    <dbReference type="NCBI Taxonomy" id="5173"/>
    <lineage>
        <taxon>Eukaryota</taxon>
        <taxon>Fungi</taxon>
        <taxon>Dikarya</taxon>
        <taxon>Ascomycota</taxon>
        <taxon>Pezizomycotina</taxon>
        <taxon>Sordariomycetes</taxon>
        <taxon>Sordariomycetidae</taxon>
        <taxon>Ophiostomatales</taxon>
        <taxon>Ophiostomataceae</taxon>
        <taxon>Sporothrix</taxon>
    </lineage>
</organism>
<feature type="compositionally biased region" description="Basic and acidic residues" evidence="1">
    <location>
        <begin position="8"/>
        <end position="17"/>
    </location>
</feature>
<feature type="region of interest" description="Disordered" evidence="1">
    <location>
        <begin position="81"/>
        <end position="138"/>
    </location>
</feature>
<comment type="caution">
    <text evidence="2">The sequence shown here is derived from an EMBL/GenBank/DDBJ whole genome shotgun (WGS) entry which is preliminary data.</text>
</comment>
<evidence type="ECO:0000313" key="2">
    <source>
        <dbReference type="EMBL" id="KAL1888886.1"/>
    </source>
</evidence>
<feature type="region of interest" description="Disordered" evidence="1">
    <location>
        <begin position="1"/>
        <end position="27"/>
    </location>
</feature>
<evidence type="ECO:0000256" key="1">
    <source>
        <dbReference type="SAM" id="MobiDB-lite"/>
    </source>
</evidence>
<dbReference type="Proteomes" id="UP001583186">
    <property type="component" value="Unassembled WGS sequence"/>
</dbReference>
<sequence>MSSASVDGSEKSPDKVDNIGATKPNLSPRDQEILMAAWLSIKGAEPQVDYDKLAKILSLKNAHSANTSFYNVKKKIKAFNSLTNGDSVTQSTYSRPKTATPRKRSAAKGPLTPKSGKASKRAKVEEETPAKEEQEGSI</sequence>
<accession>A0ABR3YKT2</accession>
<name>A0ABR3YKT2_9PEZI</name>
<feature type="compositionally biased region" description="Basic and acidic residues" evidence="1">
    <location>
        <begin position="122"/>
        <end position="138"/>
    </location>
</feature>
<proteinExistence type="predicted"/>
<feature type="compositionally biased region" description="Polar residues" evidence="1">
    <location>
        <begin position="81"/>
        <end position="97"/>
    </location>
</feature>